<dbReference type="PROSITE" id="PS50011">
    <property type="entry name" value="PROTEIN_KINASE_DOM"/>
    <property type="match status" value="1"/>
</dbReference>
<proteinExistence type="predicted"/>
<dbReference type="InterPro" id="IPR009330">
    <property type="entry name" value="LipoPS_heptP_kinase"/>
</dbReference>
<protein>
    <recommendedName>
        <fullName evidence="1">Protein kinase domain-containing protein</fullName>
    </recommendedName>
</protein>
<sequence>TCCPAFIIAHAGPRLTILGGVITSKCTIQRLADFLWVPIHSTGDDNHWLRIARVFHVLRESIGRLRSWYESNKAGLYNPARPISHPRFFPSIDMFSEGGVEVRFRYRQPLEGDDTCVTYLAQTIEICLKKIVVKFVTRYGIDAHLTMANAGFAPKLRYFGPIGTAENAVTYGKLKMVVMDYIEGLTLQDALEQEKVPASFVTHLRQAIAQLHDAGLVFGDLRVPNLIVTPNNEVTIRLIDFDWAGKDGEVMYPISINLGLLWAEGVGRLKPIEKQHDLFRLNRILEFCP</sequence>
<dbReference type="OrthoDB" id="3261131at2759"/>
<dbReference type="Proteomes" id="UP000054018">
    <property type="component" value="Unassembled WGS sequence"/>
</dbReference>
<dbReference type="GO" id="GO:0004672">
    <property type="term" value="F:protein kinase activity"/>
    <property type="evidence" value="ECO:0007669"/>
    <property type="project" value="InterPro"/>
</dbReference>
<gene>
    <name evidence="2" type="ORF">PISMIDRAFT_102848</name>
</gene>
<dbReference type="AlphaFoldDB" id="A0A0C9ZI65"/>
<dbReference type="Gene3D" id="1.10.510.10">
    <property type="entry name" value="Transferase(Phosphotransferase) domain 1"/>
    <property type="match status" value="1"/>
</dbReference>
<keyword evidence="3" id="KW-1185">Reference proteome</keyword>
<name>A0A0C9ZI65_9AGAM</name>
<organism evidence="2 3">
    <name type="scientific">Pisolithus microcarpus 441</name>
    <dbReference type="NCBI Taxonomy" id="765257"/>
    <lineage>
        <taxon>Eukaryota</taxon>
        <taxon>Fungi</taxon>
        <taxon>Dikarya</taxon>
        <taxon>Basidiomycota</taxon>
        <taxon>Agaricomycotina</taxon>
        <taxon>Agaricomycetes</taxon>
        <taxon>Agaricomycetidae</taxon>
        <taxon>Boletales</taxon>
        <taxon>Sclerodermatineae</taxon>
        <taxon>Pisolithaceae</taxon>
        <taxon>Pisolithus</taxon>
    </lineage>
</organism>
<dbReference type="GO" id="GO:0005524">
    <property type="term" value="F:ATP binding"/>
    <property type="evidence" value="ECO:0007669"/>
    <property type="project" value="InterPro"/>
</dbReference>
<evidence type="ECO:0000313" key="2">
    <source>
        <dbReference type="EMBL" id="KIK22197.1"/>
    </source>
</evidence>
<reference evidence="2 3" key="1">
    <citation type="submission" date="2014-04" db="EMBL/GenBank/DDBJ databases">
        <authorList>
            <consortium name="DOE Joint Genome Institute"/>
            <person name="Kuo A."/>
            <person name="Kohler A."/>
            <person name="Costa M.D."/>
            <person name="Nagy L.G."/>
            <person name="Floudas D."/>
            <person name="Copeland A."/>
            <person name="Barry K.W."/>
            <person name="Cichocki N."/>
            <person name="Veneault-Fourrey C."/>
            <person name="LaButti K."/>
            <person name="Lindquist E.A."/>
            <person name="Lipzen A."/>
            <person name="Lundell T."/>
            <person name="Morin E."/>
            <person name="Murat C."/>
            <person name="Sun H."/>
            <person name="Tunlid A."/>
            <person name="Henrissat B."/>
            <person name="Grigoriev I.V."/>
            <person name="Hibbett D.S."/>
            <person name="Martin F."/>
            <person name="Nordberg H.P."/>
            <person name="Cantor M.N."/>
            <person name="Hua S.X."/>
        </authorList>
    </citation>
    <scope>NUCLEOTIDE SEQUENCE [LARGE SCALE GENOMIC DNA]</scope>
    <source>
        <strain evidence="2 3">441</strain>
    </source>
</reference>
<evidence type="ECO:0000259" key="1">
    <source>
        <dbReference type="PROSITE" id="PS50011"/>
    </source>
</evidence>
<evidence type="ECO:0000313" key="3">
    <source>
        <dbReference type="Proteomes" id="UP000054018"/>
    </source>
</evidence>
<dbReference type="EMBL" id="KN833742">
    <property type="protein sequence ID" value="KIK22197.1"/>
    <property type="molecule type" value="Genomic_DNA"/>
</dbReference>
<dbReference type="HOGENOM" id="CLU_013871_0_0_1"/>
<dbReference type="SUPFAM" id="SSF56112">
    <property type="entry name" value="Protein kinase-like (PK-like)"/>
    <property type="match status" value="1"/>
</dbReference>
<reference evidence="3" key="2">
    <citation type="submission" date="2015-01" db="EMBL/GenBank/DDBJ databases">
        <title>Evolutionary Origins and Diversification of the Mycorrhizal Mutualists.</title>
        <authorList>
            <consortium name="DOE Joint Genome Institute"/>
            <consortium name="Mycorrhizal Genomics Consortium"/>
            <person name="Kohler A."/>
            <person name="Kuo A."/>
            <person name="Nagy L.G."/>
            <person name="Floudas D."/>
            <person name="Copeland A."/>
            <person name="Barry K.W."/>
            <person name="Cichocki N."/>
            <person name="Veneault-Fourrey C."/>
            <person name="LaButti K."/>
            <person name="Lindquist E.A."/>
            <person name="Lipzen A."/>
            <person name="Lundell T."/>
            <person name="Morin E."/>
            <person name="Murat C."/>
            <person name="Riley R."/>
            <person name="Ohm R."/>
            <person name="Sun H."/>
            <person name="Tunlid A."/>
            <person name="Henrissat B."/>
            <person name="Grigoriev I.V."/>
            <person name="Hibbett D.S."/>
            <person name="Martin F."/>
        </authorList>
    </citation>
    <scope>NUCLEOTIDE SEQUENCE [LARGE SCALE GENOMIC DNA]</scope>
    <source>
        <strain evidence="3">441</strain>
    </source>
</reference>
<feature type="non-terminal residue" evidence="2">
    <location>
        <position position="1"/>
    </location>
</feature>
<accession>A0A0C9ZI65</accession>
<dbReference type="InterPro" id="IPR000719">
    <property type="entry name" value="Prot_kinase_dom"/>
</dbReference>
<feature type="domain" description="Protein kinase" evidence="1">
    <location>
        <begin position="89"/>
        <end position="289"/>
    </location>
</feature>
<dbReference type="InterPro" id="IPR011009">
    <property type="entry name" value="Kinase-like_dom_sf"/>
</dbReference>
<dbReference type="Pfam" id="PF06176">
    <property type="entry name" value="WaaY"/>
    <property type="match status" value="1"/>
</dbReference>